<reference evidence="3 4" key="1">
    <citation type="submission" date="2019-04" db="EMBL/GenBank/DDBJ databases">
        <title>Comparative genomics and transcriptomics to analyze fruiting body development in filamentous ascomycetes.</title>
        <authorList>
            <consortium name="DOE Joint Genome Institute"/>
            <person name="Lutkenhaus R."/>
            <person name="Traeger S."/>
            <person name="Breuer J."/>
            <person name="Kuo A."/>
            <person name="Lipzen A."/>
            <person name="Pangilinan J."/>
            <person name="Dilworth D."/>
            <person name="Sandor L."/>
            <person name="Poggeler S."/>
            <person name="Barry K."/>
            <person name="Grigoriev I.V."/>
            <person name="Nowrousian M."/>
        </authorList>
    </citation>
    <scope>NUCLEOTIDE SEQUENCE [LARGE SCALE GENOMIC DNA]</scope>
    <source>
        <strain evidence="3 4">CBS 389.68</strain>
    </source>
</reference>
<dbReference type="InParanoid" id="A0A4S2N375"/>
<dbReference type="Proteomes" id="UP000298138">
    <property type="component" value="Unassembled WGS sequence"/>
</dbReference>
<evidence type="ECO:0000256" key="1">
    <source>
        <dbReference type="SAM" id="MobiDB-lite"/>
    </source>
</evidence>
<feature type="compositionally biased region" description="Low complexity" evidence="1">
    <location>
        <begin position="26"/>
        <end position="39"/>
    </location>
</feature>
<proteinExistence type="predicted"/>
<dbReference type="EMBL" id="ML220113">
    <property type="protein sequence ID" value="TGZ83610.1"/>
    <property type="molecule type" value="Genomic_DNA"/>
</dbReference>
<organism evidence="3 4">
    <name type="scientific">Ascodesmis nigricans</name>
    <dbReference type="NCBI Taxonomy" id="341454"/>
    <lineage>
        <taxon>Eukaryota</taxon>
        <taxon>Fungi</taxon>
        <taxon>Dikarya</taxon>
        <taxon>Ascomycota</taxon>
        <taxon>Pezizomycotina</taxon>
        <taxon>Pezizomycetes</taxon>
        <taxon>Pezizales</taxon>
        <taxon>Ascodesmidaceae</taxon>
        <taxon>Ascodesmis</taxon>
    </lineage>
</organism>
<evidence type="ECO:0000313" key="3">
    <source>
        <dbReference type="EMBL" id="TGZ83610.1"/>
    </source>
</evidence>
<feature type="compositionally biased region" description="Low complexity" evidence="1">
    <location>
        <begin position="1"/>
        <end position="15"/>
    </location>
</feature>
<keyword evidence="2" id="KW-0472">Membrane</keyword>
<feature type="transmembrane region" description="Helical" evidence="2">
    <location>
        <begin position="132"/>
        <end position="150"/>
    </location>
</feature>
<gene>
    <name evidence="3" type="ORF">EX30DRAFT_346376</name>
</gene>
<keyword evidence="2" id="KW-1133">Transmembrane helix</keyword>
<accession>A0A4S2N375</accession>
<feature type="transmembrane region" description="Helical" evidence="2">
    <location>
        <begin position="62"/>
        <end position="81"/>
    </location>
</feature>
<sequence>MAPSTITTITTETLTCSPESADETISPPSSSSSTHSSSSPPSPSTFAPLTPIHHILGTLMNILILLLVAYTYSRFAIHLFLPFPLKLIPPNSSLCITPPPTTGFSNYSVCAPGGGKGLAGPGLGEESNGNKGMVLGMSHLVLTWLGAWVLTERWYGRVKRCAAFHREN</sequence>
<name>A0A4S2N375_9PEZI</name>
<evidence type="ECO:0000256" key="2">
    <source>
        <dbReference type="SAM" id="Phobius"/>
    </source>
</evidence>
<protein>
    <submittedName>
        <fullName evidence="3">Uncharacterized protein</fullName>
    </submittedName>
</protein>
<evidence type="ECO:0000313" key="4">
    <source>
        <dbReference type="Proteomes" id="UP000298138"/>
    </source>
</evidence>
<keyword evidence="2" id="KW-0812">Transmembrane</keyword>
<feature type="region of interest" description="Disordered" evidence="1">
    <location>
        <begin position="1"/>
        <end position="45"/>
    </location>
</feature>
<dbReference type="AlphaFoldDB" id="A0A4S2N375"/>
<keyword evidence="4" id="KW-1185">Reference proteome</keyword>